<dbReference type="SUPFAM" id="SSF103481">
    <property type="entry name" value="Multidrug resistance efflux transporter EmrE"/>
    <property type="match status" value="2"/>
</dbReference>
<keyword evidence="3" id="KW-0472">Membrane</keyword>
<feature type="transmembrane region" description="Helical" evidence="3">
    <location>
        <begin position="156"/>
        <end position="175"/>
    </location>
</feature>
<reference evidence="5 6" key="1">
    <citation type="submission" date="2015-12" db="EMBL/GenBank/DDBJ databases">
        <title>Draft genome sequence of Acidibacillus ferrooxidans ITV001, isolated from a chalcopyrite acid mine drainage site in Brazil.</title>
        <authorList>
            <person name="Dall'Agnol H."/>
            <person name="Nancucheo I."/>
            <person name="Johnson B."/>
            <person name="Oliveira R."/>
            <person name="Leite L."/>
            <person name="Pylro V."/>
            <person name="Nunes G.L."/>
            <person name="Tzotzos G."/>
            <person name="Fernandes G.R."/>
            <person name="Dutra J."/>
            <person name="Orellana S.C."/>
            <person name="Oliveira G."/>
        </authorList>
    </citation>
    <scope>NUCLEOTIDE SEQUENCE [LARGE SCALE GENOMIC DNA]</scope>
    <source>
        <strain evidence="6">ITV01</strain>
    </source>
</reference>
<comment type="similarity">
    <text evidence="2">Belongs to the EamA transporter family.</text>
</comment>
<dbReference type="InterPro" id="IPR037185">
    <property type="entry name" value="EmrE-like"/>
</dbReference>
<keyword evidence="6" id="KW-1185">Reference proteome</keyword>
<sequence length="312" mass="34321">MIEPMNHATSTPRFAYALLLLAIFSVSFAAILIKLTNAPAEVTAFYRMGITALVLAPFAVRGLRAKLRQLTRGDWGLLVISGTCLAVHFIFWIGSLFYTSVASSTLFLSLQPIFAMIGSFVFFREKTRVSAWFYACIAVLGTALIGWHDLHVGGRAAYGDMLSILGTIAVVGYMLAGQRLRQKLSFLHYSFLVYCICTLILLVYSVARGDHLSGYASSDVRAFVLLAVIPTIFGHTMFNFLLRFFKAPTIAMTIVGEPLIATALAFFFFGTTVHAVWFVGAALAVFGILQFMRNTFQSKSPEITPSGIDLEM</sequence>
<comment type="subcellular location">
    <subcellularLocation>
        <location evidence="1">Endomembrane system</location>
        <topology evidence="1">Multi-pass membrane protein</topology>
    </subcellularLocation>
</comment>
<proteinExistence type="inferred from homology"/>
<evidence type="ECO:0000256" key="2">
    <source>
        <dbReference type="ARBA" id="ARBA00007362"/>
    </source>
</evidence>
<dbReference type="RefSeq" id="WP_067711438.1">
    <property type="nucleotide sequence ID" value="NZ_LPVJ01000006.1"/>
</dbReference>
<dbReference type="OrthoDB" id="9790852at2"/>
<feature type="transmembrane region" description="Helical" evidence="3">
    <location>
        <begin position="222"/>
        <end position="242"/>
    </location>
</feature>
<keyword evidence="3" id="KW-0812">Transmembrane</keyword>
<name>A0A117SYK3_9BACL</name>
<feature type="transmembrane region" description="Helical" evidence="3">
    <location>
        <begin position="75"/>
        <end position="98"/>
    </location>
</feature>
<dbReference type="GO" id="GO:0016020">
    <property type="term" value="C:membrane"/>
    <property type="evidence" value="ECO:0007669"/>
    <property type="project" value="InterPro"/>
</dbReference>
<protein>
    <recommendedName>
        <fullName evidence="4">EamA domain-containing protein</fullName>
    </recommendedName>
</protein>
<feature type="transmembrane region" description="Helical" evidence="3">
    <location>
        <begin position="275"/>
        <end position="292"/>
    </location>
</feature>
<dbReference type="EMBL" id="LPVJ01000006">
    <property type="protein sequence ID" value="KUO97068.1"/>
    <property type="molecule type" value="Genomic_DNA"/>
</dbReference>
<evidence type="ECO:0000313" key="5">
    <source>
        <dbReference type="EMBL" id="KUO97068.1"/>
    </source>
</evidence>
<dbReference type="PANTHER" id="PTHR22911:SF76">
    <property type="entry name" value="EAMA DOMAIN-CONTAINING PROTEIN"/>
    <property type="match status" value="1"/>
</dbReference>
<feature type="domain" description="EamA" evidence="4">
    <location>
        <begin position="14"/>
        <end position="146"/>
    </location>
</feature>
<keyword evidence="3" id="KW-1133">Transmembrane helix</keyword>
<evidence type="ECO:0000313" key="6">
    <source>
        <dbReference type="Proteomes" id="UP000053557"/>
    </source>
</evidence>
<comment type="caution">
    <text evidence="5">The sequence shown here is derived from an EMBL/GenBank/DDBJ whole genome shotgun (WGS) entry which is preliminary data.</text>
</comment>
<accession>A0A117SYK3</accession>
<feature type="transmembrane region" description="Helical" evidence="3">
    <location>
        <begin position="45"/>
        <end position="63"/>
    </location>
</feature>
<dbReference type="Pfam" id="PF00892">
    <property type="entry name" value="EamA"/>
    <property type="match status" value="2"/>
</dbReference>
<dbReference type="AlphaFoldDB" id="A0A117SYK3"/>
<feature type="transmembrane region" description="Helical" evidence="3">
    <location>
        <begin position="187"/>
        <end position="207"/>
    </location>
</feature>
<feature type="transmembrane region" description="Helical" evidence="3">
    <location>
        <begin position="104"/>
        <end position="124"/>
    </location>
</feature>
<feature type="domain" description="EamA" evidence="4">
    <location>
        <begin position="158"/>
        <end position="289"/>
    </location>
</feature>
<organism evidence="5 6">
    <name type="scientific">Ferroacidibacillus organovorans</name>
    <dbReference type="NCBI Taxonomy" id="1765683"/>
    <lineage>
        <taxon>Bacteria</taxon>
        <taxon>Bacillati</taxon>
        <taxon>Bacillota</taxon>
        <taxon>Bacilli</taxon>
        <taxon>Bacillales</taxon>
        <taxon>Alicyclobacillaceae</taxon>
        <taxon>Ferroacidibacillus</taxon>
    </lineage>
</organism>
<gene>
    <name evidence="5" type="ORF">ATW55_12165</name>
</gene>
<dbReference type="PANTHER" id="PTHR22911">
    <property type="entry name" value="ACYL-MALONYL CONDENSING ENZYME-RELATED"/>
    <property type="match status" value="1"/>
</dbReference>
<evidence type="ECO:0000259" key="4">
    <source>
        <dbReference type="Pfam" id="PF00892"/>
    </source>
</evidence>
<dbReference type="Proteomes" id="UP000053557">
    <property type="component" value="Unassembled WGS sequence"/>
</dbReference>
<dbReference type="InterPro" id="IPR000620">
    <property type="entry name" value="EamA_dom"/>
</dbReference>
<feature type="transmembrane region" description="Helical" evidence="3">
    <location>
        <begin position="131"/>
        <end position="150"/>
    </location>
</feature>
<evidence type="ECO:0000256" key="3">
    <source>
        <dbReference type="SAM" id="Phobius"/>
    </source>
</evidence>
<evidence type="ECO:0000256" key="1">
    <source>
        <dbReference type="ARBA" id="ARBA00004127"/>
    </source>
</evidence>